<dbReference type="OrthoDB" id="198399at2"/>
<dbReference type="RefSeq" id="WP_110942503.1">
    <property type="nucleotide sequence ID" value="NZ_FQZV01000066.1"/>
</dbReference>
<proteinExistence type="predicted"/>
<sequence>MNPWLELCQMAFLSLATSIGNPLFWLVFLLVMMQYKKIIKMEVSVLGIPKHSIREKMLNALGMGLLGGAIGTLFFILLGITIQPKDFAYILPMAVFLMMVNARYICFSYAGGLLSLSSLVFGFPEISVSSIMAIVALLHLIESMLIWLDGAKDATPIFMKDPKYGVIGGFMLQRFWPIPFTVLILSMGIVEGARDLNLPDWWPLFQAQFPGIHPDQTMLQISVVVAALGYGDVALSATPEEKTKKSALRLLTYSLTLLIFSILSTKLQVFKYIAALFAPIGHEALIICGQREERRRKPVFRSYAEGVTVLDVLQGGCGAAMGLRPGDVILCINNRIIKNQGSIRDLLDSFPPYIWMDIATSKGFRKTLEYRDYKTGIGNLGIIVIPEQAEVLFQPQTSFSLGKKLVRKIFGKEKTTM</sequence>
<keyword evidence="3" id="KW-1185">Reference proteome</keyword>
<organism evidence="2 3">
    <name type="scientific">Geosporobacter subterraneus DSM 17957</name>
    <dbReference type="NCBI Taxonomy" id="1121919"/>
    <lineage>
        <taxon>Bacteria</taxon>
        <taxon>Bacillati</taxon>
        <taxon>Bacillota</taxon>
        <taxon>Clostridia</taxon>
        <taxon>Peptostreptococcales</taxon>
        <taxon>Thermotaleaceae</taxon>
        <taxon>Geosporobacter</taxon>
    </lineage>
</organism>
<feature type="transmembrane region" description="Helical" evidence="1">
    <location>
        <begin position="119"/>
        <end position="141"/>
    </location>
</feature>
<keyword evidence="1" id="KW-0472">Membrane</keyword>
<accession>A0A1M6P9D7</accession>
<evidence type="ECO:0008006" key="4">
    <source>
        <dbReference type="Google" id="ProtNLM"/>
    </source>
</evidence>
<protein>
    <recommendedName>
        <fullName evidence="4">PDZ domain-containing protein</fullName>
    </recommendedName>
</protein>
<dbReference type="InterPro" id="IPR036034">
    <property type="entry name" value="PDZ_sf"/>
</dbReference>
<gene>
    <name evidence="2" type="ORF">SAMN02745975_03522</name>
</gene>
<evidence type="ECO:0000313" key="2">
    <source>
        <dbReference type="EMBL" id="SHK04527.1"/>
    </source>
</evidence>
<dbReference type="Gene3D" id="2.30.42.10">
    <property type="match status" value="1"/>
</dbReference>
<dbReference type="SUPFAM" id="SSF50156">
    <property type="entry name" value="PDZ domain-like"/>
    <property type="match status" value="1"/>
</dbReference>
<evidence type="ECO:0000313" key="3">
    <source>
        <dbReference type="Proteomes" id="UP000184536"/>
    </source>
</evidence>
<reference evidence="3" key="1">
    <citation type="submission" date="2016-11" db="EMBL/GenBank/DDBJ databases">
        <authorList>
            <person name="Varghese N."/>
            <person name="Submissions S."/>
        </authorList>
    </citation>
    <scope>NUCLEOTIDE SEQUENCE [LARGE SCALE GENOMIC DNA]</scope>
    <source>
        <strain evidence="3">DSM 17957</strain>
    </source>
</reference>
<keyword evidence="1" id="KW-0812">Transmembrane</keyword>
<dbReference type="EMBL" id="FQZV01000066">
    <property type="protein sequence ID" value="SHK04527.1"/>
    <property type="molecule type" value="Genomic_DNA"/>
</dbReference>
<name>A0A1M6P9D7_9FIRM</name>
<feature type="transmembrane region" description="Helical" evidence="1">
    <location>
        <begin position="12"/>
        <end position="31"/>
    </location>
</feature>
<keyword evidence="1" id="KW-1133">Transmembrane helix</keyword>
<feature type="transmembrane region" description="Helical" evidence="1">
    <location>
        <begin position="87"/>
        <end position="107"/>
    </location>
</feature>
<dbReference type="AlphaFoldDB" id="A0A1M6P9D7"/>
<dbReference type="STRING" id="1121919.SAMN02745975_03522"/>
<evidence type="ECO:0000256" key="1">
    <source>
        <dbReference type="SAM" id="Phobius"/>
    </source>
</evidence>
<feature type="transmembrane region" description="Helical" evidence="1">
    <location>
        <begin position="60"/>
        <end position="81"/>
    </location>
</feature>
<dbReference type="Proteomes" id="UP000184536">
    <property type="component" value="Unassembled WGS sequence"/>
</dbReference>